<dbReference type="InterPro" id="IPR026956">
    <property type="entry name" value="D-ser_dehydrat-like_dom"/>
</dbReference>
<dbReference type="SMART" id="SM01119">
    <property type="entry name" value="D-ser_dehydrat"/>
    <property type="match status" value="1"/>
</dbReference>
<dbReference type="EC" id="5.1.1.1" evidence="4"/>
<keyword evidence="2" id="KW-0456">Lyase</keyword>
<dbReference type="SUPFAM" id="SSF51419">
    <property type="entry name" value="PLP-binding barrel"/>
    <property type="match status" value="1"/>
</dbReference>
<dbReference type="Gene3D" id="3.20.20.10">
    <property type="entry name" value="Alanine racemase"/>
    <property type="match status" value="1"/>
</dbReference>
<dbReference type="PANTHER" id="PTHR28004">
    <property type="entry name" value="ZGC:162816-RELATED"/>
    <property type="match status" value="1"/>
</dbReference>
<comment type="caution">
    <text evidence="4">The sequence shown here is derived from an EMBL/GenBank/DDBJ whole genome shotgun (WGS) entry which is preliminary data.</text>
</comment>
<dbReference type="PANTHER" id="PTHR28004:SF2">
    <property type="entry name" value="D-SERINE DEHYDRATASE"/>
    <property type="match status" value="1"/>
</dbReference>
<protein>
    <submittedName>
        <fullName evidence="4">Alanine racemase</fullName>
        <ecNumber evidence="4">5.1.1.1</ecNumber>
    </submittedName>
</protein>
<dbReference type="GO" id="GO:0008784">
    <property type="term" value="F:alanine racemase activity"/>
    <property type="evidence" value="ECO:0007669"/>
    <property type="project" value="UniProtKB-EC"/>
</dbReference>
<evidence type="ECO:0000313" key="4">
    <source>
        <dbReference type="EMBL" id="MBZ5712372.1"/>
    </source>
</evidence>
<dbReference type="InterPro" id="IPR051466">
    <property type="entry name" value="D-amino_acid_metab_enzyme"/>
</dbReference>
<name>A0ABS7TVT3_9BACT</name>
<evidence type="ECO:0000256" key="1">
    <source>
        <dbReference type="ARBA" id="ARBA00005323"/>
    </source>
</evidence>
<comment type="similarity">
    <text evidence="1">Belongs to the DSD1 family.</text>
</comment>
<dbReference type="RefSeq" id="WP_224194132.1">
    <property type="nucleotide sequence ID" value="NZ_JAIRAU010000031.1"/>
</dbReference>
<proteinExistence type="inferred from homology"/>
<dbReference type="InterPro" id="IPR029066">
    <property type="entry name" value="PLP-binding_barrel"/>
</dbReference>
<evidence type="ECO:0000313" key="5">
    <source>
        <dbReference type="Proteomes" id="UP001139031"/>
    </source>
</evidence>
<dbReference type="InterPro" id="IPR042208">
    <property type="entry name" value="D-ser_dehydrat-like_sf"/>
</dbReference>
<sequence length="409" mass="42848">MPGPDAARAAAILADIGPLLPALASPALVVDLAAVDHNIAAVLRRCHGATAGPSSGRTDGSSGSERWRPHVKTLKSAALVRRLWAAGVTRCKCATLDELQMLLDAAAEDGREDSLDVLLAYPLHEAAFHAAVALAGAHPAARVQLLADSPEHALALDAWAARAGLARPLDLHLDVDLGMGRTGSPPPVWRDSVARLAALSRCRVAGLHGYDGHLAWSQTNEAAAAYDLLCDLAAAFACIGTDLELVTSGTHSFLAALAHPRLAAGPWRHRISPGTVVLSDLRSHPAAEALGLRQAAWVLARVVSRGPDRVTLDAGSKAIAPDRPAPNCRLPAWPGLVPLKPSEEHLPLRREHGAIPDHGAPVLLVPDHVCTTVNLYRECLLLRPGSSPVRAPIGAQGHRLFLASEGSPA</sequence>
<keyword evidence="4" id="KW-0413">Isomerase</keyword>
<dbReference type="InterPro" id="IPR001608">
    <property type="entry name" value="Ala_racemase_N"/>
</dbReference>
<dbReference type="Gene3D" id="2.40.37.20">
    <property type="entry name" value="D-serine dehydratase-like domain"/>
    <property type="match status" value="1"/>
</dbReference>
<accession>A0ABS7TVT3</accession>
<dbReference type="Pfam" id="PF14031">
    <property type="entry name" value="D-ser_dehydrat"/>
    <property type="match status" value="1"/>
</dbReference>
<feature type="domain" description="D-serine dehydratase-like" evidence="3">
    <location>
        <begin position="295"/>
        <end position="383"/>
    </location>
</feature>
<keyword evidence="5" id="KW-1185">Reference proteome</keyword>
<evidence type="ECO:0000259" key="3">
    <source>
        <dbReference type="SMART" id="SM01119"/>
    </source>
</evidence>
<dbReference type="Proteomes" id="UP001139031">
    <property type="component" value="Unassembled WGS sequence"/>
</dbReference>
<dbReference type="Pfam" id="PF01168">
    <property type="entry name" value="Ala_racemase_N"/>
    <property type="match status" value="1"/>
</dbReference>
<gene>
    <name evidence="4" type="ORF">K7C98_24280</name>
</gene>
<evidence type="ECO:0000256" key="2">
    <source>
        <dbReference type="ARBA" id="ARBA00023239"/>
    </source>
</evidence>
<reference evidence="4" key="1">
    <citation type="submission" date="2021-08" db="EMBL/GenBank/DDBJ databases">
        <authorList>
            <person name="Stevens D.C."/>
        </authorList>
    </citation>
    <scope>NUCLEOTIDE SEQUENCE</scope>
    <source>
        <strain evidence="4">DSM 53165</strain>
    </source>
</reference>
<dbReference type="EMBL" id="JAIRAU010000031">
    <property type="protein sequence ID" value="MBZ5712372.1"/>
    <property type="molecule type" value="Genomic_DNA"/>
</dbReference>
<organism evidence="4 5">
    <name type="scientific">Nannocystis pusilla</name>
    <dbReference type="NCBI Taxonomy" id="889268"/>
    <lineage>
        <taxon>Bacteria</taxon>
        <taxon>Pseudomonadati</taxon>
        <taxon>Myxococcota</taxon>
        <taxon>Polyangia</taxon>
        <taxon>Nannocystales</taxon>
        <taxon>Nannocystaceae</taxon>
        <taxon>Nannocystis</taxon>
    </lineage>
</organism>